<dbReference type="KEGG" id="phm:PSMK_12350"/>
<dbReference type="Proteomes" id="UP000007881">
    <property type="component" value="Chromosome"/>
</dbReference>
<dbReference type="PANTHER" id="PTHR28208:SF3">
    <property type="entry name" value="PHOSPHATIDATE PHOSPHATASE APP1"/>
    <property type="match status" value="1"/>
</dbReference>
<name>I0IDQ6_PHYMF</name>
<gene>
    <name evidence="2" type="ordered locus">PSMK_12350</name>
</gene>
<dbReference type="InterPro" id="IPR052935">
    <property type="entry name" value="Mg2+_PAP"/>
</dbReference>
<evidence type="ECO:0000259" key="1">
    <source>
        <dbReference type="Pfam" id="PF09949"/>
    </source>
</evidence>
<dbReference type="PANTHER" id="PTHR28208">
    <property type="entry name" value="PHOSPHATIDATE PHOSPHATASE APP1"/>
    <property type="match status" value="1"/>
</dbReference>
<evidence type="ECO:0000313" key="3">
    <source>
        <dbReference type="Proteomes" id="UP000007881"/>
    </source>
</evidence>
<dbReference type="eggNOG" id="COG4850">
    <property type="taxonomic scope" value="Bacteria"/>
</dbReference>
<dbReference type="OrthoDB" id="9789875at2"/>
<evidence type="ECO:0000313" key="2">
    <source>
        <dbReference type="EMBL" id="BAM03394.1"/>
    </source>
</evidence>
<proteinExistence type="predicted"/>
<dbReference type="STRING" id="1142394.PSMK_12350"/>
<reference evidence="2 3" key="1">
    <citation type="submission" date="2012-02" db="EMBL/GenBank/DDBJ databases">
        <title>Complete genome sequence of Phycisphaera mikurensis NBRC 102666.</title>
        <authorList>
            <person name="Ankai A."/>
            <person name="Hosoyama A."/>
            <person name="Terui Y."/>
            <person name="Sekine M."/>
            <person name="Fukai R."/>
            <person name="Kato Y."/>
            <person name="Nakamura S."/>
            <person name="Yamada-Narita S."/>
            <person name="Kawakoshi A."/>
            <person name="Fukunaga Y."/>
            <person name="Yamazaki S."/>
            <person name="Fujita N."/>
        </authorList>
    </citation>
    <scope>NUCLEOTIDE SEQUENCE [LARGE SCALE GENOMIC DNA]</scope>
    <source>
        <strain evidence="3">NBRC 102666 / KCTC 22515 / FYK2301M01</strain>
    </source>
</reference>
<organism evidence="2 3">
    <name type="scientific">Phycisphaera mikurensis (strain NBRC 102666 / KCTC 22515 / FYK2301M01)</name>
    <dbReference type="NCBI Taxonomy" id="1142394"/>
    <lineage>
        <taxon>Bacteria</taxon>
        <taxon>Pseudomonadati</taxon>
        <taxon>Planctomycetota</taxon>
        <taxon>Phycisphaerae</taxon>
        <taxon>Phycisphaerales</taxon>
        <taxon>Phycisphaeraceae</taxon>
        <taxon>Phycisphaera</taxon>
    </lineage>
</organism>
<dbReference type="Pfam" id="PF09949">
    <property type="entry name" value="APP1_cat"/>
    <property type="match status" value="1"/>
</dbReference>
<feature type="domain" description="Phosphatidate phosphatase APP1 catalytic" evidence="1">
    <location>
        <begin position="174"/>
        <end position="327"/>
    </location>
</feature>
<dbReference type="HOGENOM" id="CLU_038931_1_0_0"/>
<dbReference type="EMBL" id="AP012338">
    <property type="protein sequence ID" value="BAM03394.1"/>
    <property type="molecule type" value="Genomic_DNA"/>
</dbReference>
<sequence length="413" mass="45021">MPLPRFLHAWLHELEASLDRWWNVFRRALGGGKPRSVIPFTGWDNTHHAAAGGEARAVFGCRVLATPLGGGPREKDRWWDNLRNTYRRWDTQEVPHAEVTATLGTQAQSVTADEEGYAWFRISPPPEADAGLARLLVADSAADRGVDPAREAAVRGAAVESELPVIRPGLRAPFGVVSDLDDTVIHTGITNLLTAARLTFLHNARTRKPLPGVAALYAALEAAGEEPAPFFYVSSSAWNLHDLLTDFLRLNRLPVGPLLLQDLGLDRSKFIKRPGHTHKLDKARDLVDAFPGLPFLLIGDSGQADPHLYERLVRERPGRIAAVLIRDVDAGQRSRRDRDAEAHLAAARAAGTPAFLVHDSAEAAGHLVRLGLLPAGALEMIRRDTEAESGRPGVAGAVLRQARAALRPDRRAP</sequence>
<accession>I0IDQ6</accession>
<dbReference type="InterPro" id="IPR019236">
    <property type="entry name" value="APP1_cat"/>
</dbReference>
<protein>
    <recommendedName>
        <fullName evidence="1">Phosphatidate phosphatase APP1 catalytic domain-containing protein</fullName>
    </recommendedName>
</protein>
<keyword evidence="3" id="KW-1185">Reference proteome</keyword>
<dbReference type="RefSeq" id="WP_014436613.1">
    <property type="nucleotide sequence ID" value="NC_017080.1"/>
</dbReference>
<dbReference type="AlphaFoldDB" id="I0IDQ6"/>
<dbReference type="GO" id="GO:0008195">
    <property type="term" value="F:phosphatidate phosphatase activity"/>
    <property type="evidence" value="ECO:0007669"/>
    <property type="project" value="InterPro"/>
</dbReference>